<keyword evidence="2" id="KW-0378">Hydrolase</keyword>
<feature type="domain" description="Rv2525c-like glycoside hydrolase-like" evidence="1">
    <location>
        <begin position="311"/>
        <end position="491"/>
    </location>
</feature>
<comment type="caution">
    <text evidence="2">The sequence shown here is derived from an EMBL/GenBank/DDBJ whole genome shotgun (WGS) entry which is preliminary data.</text>
</comment>
<dbReference type="Proteomes" id="UP001595833">
    <property type="component" value="Unassembled WGS sequence"/>
</dbReference>
<reference evidence="3" key="1">
    <citation type="journal article" date="2019" name="Int. J. Syst. Evol. Microbiol.">
        <title>The Global Catalogue of Microorganisms (GCM) 10K type strain sequencing project: providing services to taxonomists for standard genome sequencing and annotation.</title>
        <authorList>
            <consortium name="The Broad Institute Genomics Platform"/>
            <consortium name="The Broad Institute Genome Sequencing Center for Infectious Disease"/>
            <person name="Wu L."/>
            <person name="Ma J."/>
        </authorList>
    </citation>
    <scope>NUCLEOTIDE SEQUENCE [LARGE SCALE GENOMIC DNA]</scope>
    <source>
        <strain evidence="3">KCTC 12848</strain>
    </source>
</reference>
<accession>A0ABV9Y4B8</accession>
<evidence type="ECO:0000259" key="1">
    <source>
        <dbReference type="Pfam" id="PF08924"/>
    </source>
</evidence>
<dbReference type="InterPro" id="IPR015020">
    <property type="entry name" value="Rv2525c-like_Glyco_Hydro-like"/>
</dbReference>
<dbReference type="SUPFAM" id="SSF47090">
    <property type="entry name" value="PGBD-like"/>
    <property type="match status" value="1"/>
</dbReference>
<dbReference type="InterPro" id="IPR036365">
    <property type="entry name" value="PGBD-like_sf"/>
</dbReference>
<dbReference type="SUPFAM" id="SSF51445">
    <property type="entry name" value="(Trans)glycosidases"/>
    <property type="match status" value="1"/>
</dbReference>
<dbReference type="RefSeq" id="WP_344042113.1">
    <property type="nucleotide sequence ID" value="NZ_BAAAKE010000032.1"/>
</dbReference>
<dbReference type="CDD" id="cd06418">
    <property type="entry name" value="GH25_BacA-like"/>
    <property type="match status" value="1"/>
</dbReference>
<name>A0ABV9Y4B8_9PSEU</name>
<dbReference type="EMBL" id="JBHSJB010000022">
    <property type="protein sequence ID" value="MFC5056574.1"/>
    <property type="molecule type" value="Genomic_DNA"/>
</dbReference>
<dbReference type="Gene3D" id="3.20.20.80">
    <property type="entry name" value="Glycosidases"/>
    <property type="match status" value="1"/>
</dbReference>
<protein>
    <submittedName>
        <fullName evidence="2">Glycoside hydrolase domain-containing protein</fullName>
    </submittedName>
</protein>
<dbReference type="Pfam" id="PF08924">
    <property type="entry name" value="Rv2525c_GlyHyd-like"/>
    <property type="match status" value="1"/>
</dbReference>
<sequence>MDPQVLAAQHWLNQTYGGVNGWVPLDENGQTGWPVMYGLRRGLQHELGISPVTSGFGPTTTAAYKAQVGQINGGTTRESLLRLLGAALWCKGYPGFYDGAPINWTTLSTSVGWVRDDLGLGSANPHVDVKLMASLLTMDAYVQLGSGTSAIRDVQRWLNATYLNRADFAIVPCDGIYGRQVQTAVLYGLQYEIGMADGVANGNFGPGTRDGIRNHAGVAQGSVDGAKRFVRLYQAVLRFNRYDAPFNGTFDGATADHTRLFQSFMELPVTGGGNYSTWCALLVSSGDTGIPTRGFDTNKQLTAAEARGAVQAGYTTVGRYTVGANKFITAGELDGLRAAGLRLLPIHQRFNDSPDVMTRANGRTHGIEAIERCLTLGLPTDSLVFFAVDFDALGEAIRGPVADYFKGVADAFETSLTADLKVGIYGTRNVCSIIIDEEELAEAAFVAGMSTGFSGNMGFPMPAQWHYNQIVEIQTQFPGSDRTIGIDKDVVSVKARPVDLGSVVSPPVERDDSPTATGFDAFFEWLVRAEVACERGLVQSSTLFNNLKPFAVLIPDYVAHWLQRPAYWGEGDGALWPTYTPTADQGSTAVLARMAAEEELGRLSPDKPVSNRDVAHYAATMRGYLTWGIPSAGNDYGFGDLGGWPLDLLQVWGSYARARKANPGLDQRQYLTERIGVAGGGGGFDWSDVVADCDAYLVARSVKENNRLSMSGALRGLLKLTDRQRVAKFYDDRFGQSEGNVVDAFGKLADGIDVGGINFPITNGLLLRAANAEALPNAAEARICGEVFARLMADQG</sequence>
<proteinExistence type="predicted"/>
<dbReference type="InterPro" id="IPR017853">
    <property type="entry name" value="GH"/>
</dbReference>
<dbReference type="GO" id="GO:0016787">
    <property type="term" value="F:hydrolase activity"/>
    <property type="evidence" value="ECO:0007669"/>
    <property type="project" value="UniProtKB-KW"/>
</dbReference>
<evidence type="ECO:0000313" key="2">
    <source>
        <dbReference type="EMBL" id="MFC5056574.1"/>
    </source>
</evidence>
<keyword evidence="3" id="KW-1185">Reference proteome</keyword>
<gene>
    <name evidence="2" type="ORF">ACFPFM_22840</name>
</gene>
<organism evidence="2 3">
    <name type="scientific">Saccharothrix xinjiangensis</name>
    <dbReference type="NCBI Taxonomy" id="204798"/>
    <lineage>
        <taxon>Bacteria</taxon>
        <taxon>Bacillati</taxon>
        <taxon>Actinomycetota</taxon>
        <taxon>Actinomycetes</taxon>
        <taxon>Pseudonocardiales</taxon>
        <taxon>Pseudonocardiaceae</taxon>
        <taxon>Saccharothrix</taxon>
    </lineage>
</organism>
<evidence type="ECO:0000313" key="3">
    <source>
        <dbReference type="Proteomes" id="UP001595833"/>
    </source>
</evidence>